<accession>A0A9J6GBB5</accession>
<comment type="caution">
    <text evidence="2">The sequence shown here is derived from an EMBL/GenBank/DDBJ whole genome shotgun (WGS) entry which is preliminary data.</text>
</comment>
<keyword evidence="3" id="KW-1185">Reference proteome</keyword>
<dbReference type="OrthoDB" id="8191210at2759"/>
<dbReference type="AlphaFoldDB" id="A0A9J6GBB5"/>
<dbReference type="Proteomes" id="UP000821853">
    <property type="component" value="Chromosome 3"/>
</dbReference>
<feature type="region of interest" description="Disordered" evidence="1">
    <location>
        <begin position="363"/>
        <end position="396"/>
    </location>
</feature>
<dbReference type="EMBL" id="JABSTR010000005">
    <property type="protein sequence ID" value="KAH9372057.1"/>
    <property type="molecule type" value="Genomic_DNA"/>
</dbReference>
<evidence type="ECO:0000313" key="2">
    <source>
        <dbReference type="EMBL" id="KAH9372057.1"/>
    </source>
</evidence>
<dbReference type="PANTHER" id="PTHR31912">
    <property type="entry name" value="IP13529P"/>
    <property type="match status" value="1"/>
</dbReference>
<organism evidence="2 3">
    <name type="scientific">Haemaphysalis longicornis</name>
    <name type="common">Bush tick</name>
    <dbReference type="NCBI Taxonomy" id="44386"/>
    <lineage>
        <taxon>Eukaryota</taxon>
        <taxon>Metazoa</taxon>
        <taxon>Ecdysozoa</taxon>
        <taxon>Arthropoda</taxon>
        <taxon>Chelicerata</taxon>
        <taxon>Arachnida</taxon>
        <taxon>Acari</taxon>
        <taxon>Parasitiformes</taxon>
        <taxon>Ixodida</taxon>
        <taxon>Ixodoidea</taxon>
        <taxon>Ixodidae</taxon>
        <taxon>Haemaphysalinae</taxon>
        <taxon>Haemaphysalis</taxon>
    </lineage>
</organism>
<gene>
    <name evidence="2" type="ORF">HPB48_019000</name>
</gene>
<reference evidence="2 3" key="1">
    <citation type="journal article" date="2020" name="Cell">
        <title>Large-Scale Comparative Analyses of Tick Genomes Elucidate Their Genetic Diversity and Vector Capacities.</title>
        <authorList>
            <consortium name="Tick Genome and Microbiome Consortium (TIGMIC)"/>
            <person name="Jia N."/>
            <person name="Wang J."/>
            <person name="Shi W."/>
            <person name="Du L."/>
            <person name="Sun Y."/>
            <person name="Zhan W."/>
            <person name="Jiang J.F."/>
            <person name="Wang Q."/>
            <person name="Zhang B."/>
            <person name="Ji P."/>
            <person name="Bell-Sakyi L."/>
            <person name="Cui X.M."/>
            <person name="Yuan T.T."/>
            <person name="Jiang B.G."/>
            <person name="Yang W.F."/>
            <person name="Lam T.T."/>
            <person name="Chang Q.C."/>
            <person name="Ding S.J."/>
            <person name="Wang X.J."/>
            <person name="Zhu J.G."/>
            <person name="Ruan X.D."/>
            <person name="Zhao L."/>
            <person name="Wei J.T."/>
            <person name="Ye R.Z."/>
            <person name="Que T.C."/>
            <person name="Du C.H."/>
            <person name="Zhou Y.H."/>
            <person name="Cheng J.X."/>
            <person name="Dai P.F."/>
            <person name="Guo W.B."/>
            <person name="Han X.H."/>
            <person name="Huang E.J."/>
            <person name="Li L.F."/>
            <person name="Wei W."/>
            <person name="Gao Y.C."/>
            <person name="Liu J.Z."/>
            <person name="Shao H.Z."/>
            <person name="Wang X."/>
            <person name="Wang C.C."/>
            <person name="Yang T.C."/>
            <person name="Huo Q.B."/>
            <person name="Li W."/>
            <person name="Chen H.Y."/>
            <person name="Chen S.E."/>
            <person name="Zhou L.G."/>
            <person name="Ni X.B."/>
            <person name="Tian J.H."/>
            <person name="Sheng Y."/>
            <person name="Liu T."/>
            <person name="Pan Y.S."/>
            <person name="Xia L.Y."/>
            <person name="Li J."/>
            <person name="Zhao F."/>
            <person name="Cao W.C."/>
        </authorList>
    </citation>
    <scope>NUCLEOTIDE SEQUENCE [LARGE SCALE GENOMIC DNA]</scope>
    <source>
        <strain evidence="2">HaeL-2018</strain>
    </source>
</reference>
<feature type="compositionally biased region" description="Basic and acidic residues" evidence="1">
    <location>
        <begin position="432"/>
        <end position="441"/>
    </location>
</feature>
<feature type="compositionally biased region" description="Polar residues" evidence="1">
    <location>
        <begin position="368"/>
        <end position="377"/>
    </location>
</feature>
<evidence type="ECO:0000313" key="3">
    <source>
        <dbReference type="Proteomes" id="UP000821853"/>
    </source>
</evidence>
<proteinExistence type="predicted"/>
<dbReference type="PANTHER" id="PTHR31912:SF34">
    <property type="entry name" value="NOTOCHORD-RELATED PROTEIN"/>
    <property type="match status" value="1"/>
</dbReference>
<protein>
    <submittedName>
        <fullName evidence="2">Uncharacterized protein</fullName>
    </submittedName>
</protein>
<dbReference type="VEuPathDB" id="VectorBase:HLOH_061974"/>
<evidence type="ECO:0000256" key="1">
    <source>
        <dbReference type="SAM" id="MobiDB-lite"/>
    </source>
</evidence>
<name>A0A9J6GBB5_HAELO</name>
<sequence length="575" mass="62891">MHHLAGLQCSFSKGRVSRFCLARHGELPTLLDIESCVERTPAVHKSHLEAYALDPAVNRPLYGIARASPLHGLSHFEVTQQLPPDAMHDILEGGVAYVLRCVLSGLVENSVLCKEDLSRITTFQYGFHDRKCAPVAIKDGFLTGKVPLKGTASQRWCLFRLLPQLFAATIPEGNPHWRVYLAYRQVVDIVLAEKIPRDSVPYLQLKVQQFLELYTQQYSSATVAPKLHYLLHYPKYILKFGPPRCFWGMRFEAKHSFFKNVASKAYELSRKTSYSIIETTGSQPLQLQDLPQEQDAITKVTPEVMLSSAKTATFQSCRFRIGDAFVHTLEDDIQLLRVERLVVGSTLTLLGQRLTTVCRGRASGVAGPTQQAPSNQEAMDADESTVNPSSSPPGRCGNNVLSVPSLATLWTHESRHSVSFEKRLGPTRHRRETSTEGEACRQRMRPPVGDRLRGRRSDIRAHAALPVVVEFLTQALAVGVPDGPAPALGPSVVPAHQPSGKGAVGVTLTSLEKRTYVGVLGQIELPSAQYLEHRGAASCASSIALAPRPLLAESPAGGSDSAAMCGVCTLKAIAQ</sequence>
<feature type="region of interest" description="Disordered" evidence="1">
    <location>
        <begin position="417"/>
        <end position="441"/>
    </location>
</feature>